<keyword evidence="5 8" id="KW-0521">NADP</keyword>
<dbReference type="PRINTS" id="PR00070">
    <property type="entry name" value="DHFR"/>
</dbReference>
<dbReference type="PROSITE" id="PS00075">
    <property type="entry name" value="DHFR_1"/>
    <property type="match status" value="1"/>
</dbReference>
<protein>
    <recommendedName>
        <fullName evidence="3 8">Dihydrofolate reductase</fullName>
        <ecNumber evidence="3 8">1.5.1.3</ecNumber>
    </recommendedName>
</protein>
<dbReference type="PANTHER" id="PTHR48069:SF3">
    <property type="entry name" value="DIHYDROFOLATE REDUCTASE"/>
    <property type="match status" value="1"/>
</dbReference>
<dbReference type="GO" id="GO:0006730">
    <property type="term" value="P:one-carbon metabolic process"/>
    <property type="evidence" value="ECO:0007669"/>
    <property type="project" value="UniProtKB-KW"/>
</dbReference>
<organism evidence="11 12">
    <name type="scientific">Pseudohalioglobus lutimaris</name>
    <dbReference type="NCBI Taxonomy" id="1737061"/>
    <lineage>
        <taxon>Bacteria</taxon>
        <taxon>Pseudomonadati</taxon>
        <taxon>Pseudomonadota</taxon>
        <taxon>Gammaproteobacteria</taxon>
        <taxon>Cellvibrionales</taxon>
        <taxon>Halieaceae</taxon>
        <taxon>Pseudohalioglobus</taxon>
    </lineage>
</organism>
<dbReference type="GO" id="GO:0046655">
    <property type="term" value="P:folic acid metabolic process"/>
    <property type="evidence" value="ECO:0007669"/>
    <property type="project" value="TreeGrafter"/>
</dbReference>
<dbReference type="OrthoDB" id="9804315at2"/>
<dbReference type="PANTHER" id="PTHR48069">
    <property type="entry name" value="DIHYDROFOLATE REDUCTASE"/>
    <property type="match status" value="1"/>
</dbReference>
<evidence type="ECO:0000256" key="6">
    <source>
        <dbReference type="ARBA" id="ARBA00023002"/>
    </source>
</evidence>
<sequence length="169" mass="19027">MVALAVIVAAAENGVIGRDNALPWHLPEDLRYFKRVTMGKPIVMGRKTYESIGRPLPGRANIVITRSKGWFAEGVSVVHSLDEALRLAADIARMDGIEELMVIGGAEIYAHAIPRAERLYLTQVHADVKGDALLPDIDWSRWLEVSRERFYASEENPFDYSFVVYERNV</sequence>
<gene>
    <name evidence="11" type="ORF">C0039_08725</name>
</gene>
<dbReference type="PIRSF" id="PIRSF000194">
    <property type="entry name" value="DHFR"/>
    <property type="match status" value="1"/>
</dbReference>
<dbReference type="Proteomes" id="UP000235005">
    <property type="component" value="Unassembled WGS sequence"/>
</dbReference>
<dbReference type="GO" id="GO:0004146">
    <property type="term" value="F:dihydrofolate reductase activity"/>
    <property type="evidence" value="ECO:0007669"/>
    <property type="project" value="UniProtKB-EC"/>
</dbReference>
<dbReference type="GO" id="GO:0005829">
    <property type="term" value="C:cytosol"/>
    <property type="evidence" value="ECO:0007669"/>
    <property type="project" value="TreeGrafter"/>
</dbReference>
<dbReference type="EMBL" id="PKUS01000008">
    <property type="protein sequence ID" value="PLW69137.1"/>
    <property type="molecule type" value="Genomic_DNA"/>
</dbReference>
<comment type="similarity">
    <text evidence="2 8 9">Belongs to the dihydrofolate reductase family.</text>
</comment>
<dbReference type="Gene3D" id="3.40.430.10">
    <property type="entry name" value="Dihydrofolate Reductase, subunit A"/>
    <property type="match status" value="1"/>
</dbReference>
<reference evidence="11 12" key="1">
    <citation type="submission" date="2018-01" db="EMBL/GenBank/DDBJ databases">
        <title>The draft genome sequence of Halioglobus lutimaris HF004.</title>
        <authorList>
            <person name="Du Z.-J."/>
            <person name="Shi M.-J."/>
        </authorList>
    </citation>
    <scope>NUCLEOTIDE SEQUENCE [LARGE SCALE GENOMIC DNA]</scope>
    <source>
        <strain evidence="11 12">HF004</strain>
    </source>
</reference>
<dbReference type="AlphaFoldDB" id="A0A2N5X3T4"/>
<evidence type="ECO:0000256" key="1">
    <source>
        <dbReference type="ARBA" id="ARBA00004903"/>
    </source>
</evidence>
<evidence type="ECO:0000256" key="3">
    <source>
        <dbReference type="ARBA" id="ARBA00012856"/>
    </source>
</evidence>
<name>A0A2N5X3T4_9GAMM</name>
<dbReference type="Pfam" id="PF00186">
    <property type="entry name" value="DHFR_1"/>
    <property type="match status" value="1"/>
</dbReference>
<evidence type="ECO:0000256" key="8">
    <source>
        <dbReference type="PIRNR" id="PIRNR000194"/>
    </source>
</evidence>
<dbReference type="PROSITE" id="PS51330">
    <property type="entry name" value="DHFR_2"/>
    <property type="match status" value="1"/>
</dbReference>
<dbReference type="FunFam" id="3.40.430.10:FF:000001">
    <property type="entry name" value="Dihydrofolate reductase"/>
    <property type="match status" value="1"/>
</dbReference>
<comment type="function">
    <text evidence="7 8">Key enzyme in folate metabolism. Catalyzes an essential reaction for de novo glycine and purine synthesis, and for DNA precursor synthesis.</text>
</comment>
<dbReference type="GO" id="GO:0046654">
    <property type="term" value="P:tetrahydrofolate biosynthetic process"/>
    <property type="evidence" value="ECO:0007669"/>
    <property type="project" value="UniProtKB-UniPathway"/>
</dbReference>
<evidence type="ECO:0000256" key="4">
    <source>
        <dbReference type="ARBA" id="ARBA00022563"/>
    </source>
</evidence>
<dbReference type="InterPro" id="IPR017925">
    <property type="entry name" value="DHFR_CS"/>
</dbReference>
<keyword evidence="6 8" id="KW-0560">Oxidoreductase</keyword>
<feature type="domain" description="DHFR" evidence="10">
    <location>
        <begin position="3"/>
        <end position="167"/>
    </location>
</feature>
<evidence type="ECO:0000256" key="7">
    <source>
        <dbReference type="ARBA" id="ARBA00025067"/>
    </source>
</evidence>
<dbReference type="InterPro" id="IPR001796">
    <property type="entry name" value="DHFR_dom"/>
</dbReference>
<dbReference type="EC" id="1.5.1.3" evidence="3 8"/>
<dbReference type="InterPro" id="IPR012259">
    <property type="entry name" value="DHFR"/>
</dbReference>
<accession>A0A2N5X3T4</accession>
<comment type="caution">
    <text evidence="11">The sequence shown here is derived from an EMBL/GenBank/DDBJ whole genome shotgun (WGS) entry which is preliminary data.</text>
</comment>
<evidence type="ECO:0000256" key="5">
    <source>
        <dbReference type="ARBA" id="ARBA00022857"/>
    </source>
</evidence>
<evidence type="ECO:0000313" key="11">
    <source>
        <dbReference type="EMBL" id="PLW69137.1"/>
    </source>
</evidence>
<evidence type="ECO:0000259" key="10">
    <source>
        <dbReference type="PROSITE" id="PS51330"/>
    </source>
</evidence>
<evidence type="ECO:0000313" key="12">
    <source>
        <dbReference type="Proteomes" id="UP000235005"/>
    </source>
</evidence>
<evidence type="ECO:0000256" key="9">
    <source>
        <dbReference type="RuleBase" id="RU004474"/>
    </source>
</evidence>
<dbReference type="CDD" id="cd00209">
    <property type="entry name" value="DHFR"/>
    <property type="match status" value="1"/>
</dbReference>
<dbReference type="GO" id="GO:0070401">
    <property type="term" value="F:NADP+ binding"/>
    <property type="evidence" value="ECO:0007669"/>
    <property type="project" value="UniProtKB-ARBA"/>
</dbReference>
<dbReference type="RefSeq" id="WP_101517863.1">
    <property type="nucleotide sequence ID" value="NZ_PKUS01000008.1"/>
</dbReference>
<evidence type="ECO:0000256" key="2">
    <source>
        <dbReference type="ARBA" id="ARBA00009539"/>
    </source>
</evidence>
<dbReference type="UniPathway" id="UPA00077">
    <property type="reaction ID" value="UER00158"/>
</dbReference>
<comment type="pathway">
    <text evidence="1 8">Cofactor biosynthesis; tetrahydrofolate biosynthesis; 5,6,7,8-tetrahydrofolate from 7,8-dihydrofolate: step 1/1.</text>
</comment>
<dbReference type="SUPFAM" id="SSF53597">
    <property type="entry name" value="Dihydrofolate reductase-like"/>
    <property type="match status" value="1"/>
</dbReference>
<dbReference type="InterPro" id="IPR024072">
    <property type="entry name" value="DHFR-like_dom_sf"/>
</dbReference>
<comment type="catalytic activity">
    <reaction evidence="8">
        <text>(6S)-5,6,7,8-tetrahydrofolate + NADP(+) = 7,8-dihydrofolate + NADPH + H(+)</text>
        <dbReference type="Rhea" id="RHEA:15009"/>
        <dbReference type="ChEBI" id="CHEBI:15378"/>
        <dbReference type="ChEBI" id="CHEBI:57451"/>
        <dbReference type="ChEBI" id="CHEBI:57453"/>
        <dbReference type="ChEBI" id="CHEBI:57783"/>
        <dbReference type="ChEBI" id="CHEBI:58349"/>
        <dbReference type="EC" id="1.5.1.3"/>
    </reaction>
</comment>
<keyword evidence="4 8" id="KW-0554">One-carbon metabolism</keyword>
<keyword evidence="12" id="KW-1185">Reference proteome</keyword>
<dbReference type="GO" id="GO:0046452">
    <property type="term" value="P:dihydrofolate metabolic process"/>
    <property type="evidence" value="ECO:0007669"/>
    <property type="project" value="TreeGrafter"/>
</dbReference>
<proteinExistence type="inferred from homology"/>